<dbReference type="EMBL" id="JFDO01000026">
    <property type="protein sequence ID" value="KEZ18202.1"/>
    <property type="molecule type" value="Genomic_DNA"/>
</dbReference>
<evidence type="ECO:0000313" key="3">
    <source>
        <dbReference type="Proteomes" id="UP000028533"/>
    </source>
</evidence>
<dbReference type="PROSITE" id="PS51257">
    <property type="entry name" value="PROKAR_LIPOPROTEIN"/>
    <property type="match status" value="1"/>
</dbReference>
<dbReference type="AlphaFoldDB" id="A0A084EJR0"/>
<keyword evidence="1" id="KW-0732">Signal</keyword>
<dbReference type="InterPro" id="IPR011889">
    <property type="entry name" value="Liste_lipo_26"/>
</dbReference>
<feature type="signal peptide" evidence="1">
    <location>
        <begin position="1"/>
        <end position="19"/>
    </location>
</feature>
<evidence type="ECO:0008006" key="4">
    <source>
        <dbReference type="Google" id="ProtNLM"/>
    </source>
</evidence>
<feature type="chain" id="PRO_5001774332" description="Lipoprotein" evidence="1">
    <location>
        <begin position="20"/>
        <end position="399"/>
    </location>
</feature>
<evidence type="ECO:0000313" key="2">
    <source>
        <dbReference type="EMBL" id="KEZ18202.1"/>
    </source>
</evidence>
<dbReference type="Proteomes" id="UP000028533">
    <property type="component" value="Unassembled WGS sequence"/>
</dbReference>
<dbReference type="InterPro" id="IPR005046">
    <property type="entry name" value="DUF285"/>
</dbReference>
<comment type="caution">
    <text evidence="2">The sequence shown here is derived from an EMBL/GenBank/DDBJ whole genome shotgun (WGS) entry which is preliminary data.</text>
</comment>
<accession>A0A084EJR0</accession>
<dbReference type="RefSeq" id="WP_036432223.1">
    <property type="nucleotide sequence ID" value="NZ_JFDO01000026.1"/>
</dbReference>
<dbReference type="NCBIfam" id="TIGR02167">
    <property type="entry name" value="Liste_lipo_26"/>
    <property type="match status" value="1"/>
</dbReference>
<dbReference type="Pfam" id="PF03382">
    <property type="entry name" value="DUF285"/>
    <property type="match status" value="1"/>
</dbReference>
<reference evidence="2 3" key="1">
    <citation type="submission" date="2014-02" db="EMBL/GenBank/DDBJ databases">
        <title>Genome sequence of Mycoplasma capricolum subsp. capricolum strain 14232.</title>
        <authorList>
            <person name="Sirand-Pugnet P."/>
            <person name="Breton M."/>
            <person name="Dordet-Frisoni E."/>
            <person name="Baranowski E."/>
            <person name="Barre A."/>
            <person name="Couture C."/>
            <person name="Dupuy V."/>
            <person name="Gaurivaud P."/>
            <person name="Jacob D."/>
            <person name="Lemaitre C."/>
            <person name="Manso-Silvan L."/>
            <person name="Nikolski M."/>
            <person name="Nouvel L.-X."/>
            <person name="Poumarat F."/>
            <person name="Tardy F."/>
            <person name="Thebault P."/>
            <person name="Theil S."/>
            <person name="Citti C."/>
            <person name="Thiaucourt F."/>
            <person name="Blanchard A."/>
        </authorList>
    </citation>
    <scope>NUCLEOTIDE SEQUENCE [LARGE SCALE GENOMIC DNA]</scope>
    <source>
        <strain evidence="2 3">14232</strain>
    </source>
</reference>
<organism evidence="2 3">
    <name type="scientific">Mycoplasma capricolum subsp. capricolum 14232</name>
    <dbReference type="NCBI Taxonomy" id="1188238"/>
    <lineage>
        <taxon>Bacteria</taxon>
        <taxon>Bacillati</taxon>
        <taxon>Mycoplasmatota</taxon>
        <taxon>Mollicutes</taxon>
        <taxon>Mycoplasmataceae</taxon>
        <taxon>Mycoplasma</taxon>
    </lineage>
</organism>
<sequence length="399" mass="45779">MKVLLKVLSLLLVSSSSLLVISCSNKSSNSTIKDNGSNSQKQEKEIIKKVLTPEQKETINSIFLSQQDAFANFHTYQDVVDQLKVFLSEKNLSDIILFDENEKNKHLVLDDNSNNNSVKVRVFGNVFEFKPKTVKEYVETKYSDETKTKAVQLGYKKETIKSVDYYVLDTLDKNTKEVPIHLPIKINSLSEAFKENLNEMILNIEKWETSNIVSLKGMFNSAKSFNQDISKWNVSNVKNMSSMFFDAQKFNQPLDKWDVSNVRDIDFMFDGATSFNQSLNDWKTNSLTDSTYTFRSAIKFNQPLNNWNVSKVKSMDGMFTEATSFNQDISSWKTDNVESMNGMFSGATSFKQNLKKWNVQKVGNAQNFARDIRDNLPKENIPNFRAPYSSDDYIYGPKK</sequence>
<evidence type="ECO:0000256" key="1">
    <source>
        <dbReference type="SAM" id="SignalP"/>
    </source>
</evidence>
<protein>
    <recommendedName>
        <fullName evidence="4">Lipoprotein</fullName>
    </recommendedName>
</protein>
<name>A0A084EJR0_MYCCA</name>
<proteinExistence type="predicted"/>
<gene>
    <name evidence="2" type="ORF">MCAPa_6590</name>
</gene>